<dbReference type="SMART" id="SM00656">
    <property type="entry name" value="Amb_all"/>
    <property type="match status" value="1"/>
</dbReference>
<evidence type="ECO:0000256" key="1">
    <source>
        <dbReference type="ARBA" id="ARBA00023239"/>
    </source>
</evidence>
<dbReference type="InterPro" id="IPR012334">
    <property type="entry name" value="Pectin_lyas_fold"/>
</dbReference>
<feature type="domain" description="Pectate lyase" evidence="2">
    <location>
        <begin position="55"/>
        <end position="229"/>
    </location>
</feature>
<keyword evidence="4" id="KW-1185">Reference proteome</keyword>
<feature type="non-terminal residue" evidence="3">
    <location>
        <position position="259"/>
    </location>
</feature>
<evidence type="ECO:0000313" key="4">
    <source>
        <dbReference type="Proteomes" id="UP000593574"/>
    </source>
</evidence>
<organism evidence="3 4">
    <name type="scientific">Gossypium laxum</name>
    <dbReference type="NCBI Taxonomy" id="34288"/>
    <lineage>
        <taxon>Eukaryota</taxon>
        <taxon>Viridiplantae</taxon>
        <taxon>Streptophyta</taxon>
        <taxon>Embryophyta</taxon>
        <taxon>Tracheophyta</taxon>
        <taxon>Spermatophyta</taxon>
        <taxon>Magnoliopsida</taxon>
        <taxon>eudicotyledons</taxon>
        <taxon>Gunneridae</taxon>
        <taxon>Pentapetalae</taxon>
        <taxon>rosids</taxon>
        <taxon>malvids</taxon>
        <taxon>Malvales</taxon>
        <taxon>Malvaceae</taxon>
        <taxon>Malvoideae</taxon>
        <taxon>Gossypium</taxon>
    </lineage>
</organism>
<proteinExistence type="predicted"/>
<dbReference type="InterPro" id="IPR011050">
    <property type="entry name" value="Pectin_lyase_fold/virulence"/>
</dbReference>
<dbReference type="GO" id="GO:0030570">
    <property type="term" value="F:pectate lyase activity"/>
    <property type="evidence" value="ECO:0007669"/>
    <property type="project" value="InterPro"/>
</dbReference>
<comment type="caution">
    <text evidence="3">The sequence shown here is derived from an EMBL/GenBank/DDBJ whole genome shotgun (WGS) entry which is preliminary data.</text>
</comment>
<dbReference type="PANTHER" id="PTHR31683">
    <property type="entry name" value="PECTATE LYASE 18-RELATED"/>
    <property type="match status" value="1"/>
</dbReference>
<name>A0A7J8Z8H5_9ROSI</name>
<reference evidence="3 4" key="1">
    <citation type="journal article" date="2019" name="Genome Biol. Evol.">
        <title>Insights into the evolution of the New World diploid cottons (Gossypium, subgenus Houzingenia) based on genome sequencing.</title>
        <authorList>
            <person name="Grover C.E."/>
            <person name="Arick M.A. 2nd"/>
            <person name="Thrash A."/>
            <person name="Conover J.L."/>
            <person name="Sanders W.S."/>
            <person name="Peterson D.G."/>
            <person name="Frelichowski J.E."/>
            <person name="Scheffler J.A."/>
            <person name="Scheffler B.E."/>
            <person name="Wendel J.F."/>
        </authorList>
    </citation>
    <scope>NUCLEOTIDE SEQUENCE [LARGE SCALE GENOMIC DNA]</scope>
    <source>
        <strain evidence="3">4</strain>
        <tissue evidence="3">Leaf</tissue>
    </source>
</reference>
<accession>A0A7J8Z8H5</accession>
<dbReference type="InterPro" id="IPR045032">
    <property type="entry name" value="PEL"/>
</dbReference>
<dbReference type="Proteomes" id="UP000593574">
    <property type="component" value="Unassembled WGS sequence"/>
</dbReference>
<dbReference type="InterPro" id="IPR002022">
    <property type="entry name" value="Pec_lyase"/>
</dbReference>
<dbReference type="AlphaFoldDB" id="A0A7J8Z8H5"/>
<dbReference type="SUPFAM" id="SSF51126">
    <property type="entry name" value="Pectin lyase-like"/>
    <property type="match status" value="1"/>
</dbReference>
<sequence>ALNKTSANQIIEFKDVITINTKRYSRGKHKKYTVPCLATNPIDMCWRYKERWAKNCKRVVKCVFGFGHKTFRGNKDEYYLVTDNTNDDVLNPKQGTLRHVNVIIHNIHVHHIVESQSGLIRNFEDHYGYRMVGDGDGISIFGSLNVWLDHISMSECQDGLIDAIQDSTAITISNCHFTHHNKWSYWVQVTFTLKINTCKSQLPSIILARNWYKECLDVNGDSFMSSTMTLLIERYMSLVVARIPPLLAKEISSLLRMTL</sequence>
<protein>
    <recommendedName>
        <fullName evidence="2">Pectate lyase domain-containing protein</fullName>
    </recommendedName>
</protein>
<evidence type="ECO:0000313" key="3">
    <source>
        <dbReference type="EMBL" id="MBA0708157.1"/>
    </source>
</evidence>
<keyword evidence="1" id="KW-0456">Lyase</keyword>
<gene>
    <name evidence="3" type="ORF">Golax_020140</name>
</gene>
<evidence type="ECO:0000259" key="2">
    <source>
        <dbReference type="SMART" id="SM00656"/>
    </source>
</evidence>
<dbReference type="PANTHER" id="PTHR31683:SF184">
    <property type="entry name" value="PECTATE LYASE"/>
    <property type="match status" value="1"/>
</dbReference>
<dbReference type="EMBL" id="JABEZV010000003">
    <property type="protein sequence ID" value="MBA0708157.1"/>
    <property type="molecule type" value="Genomic_DNA"/>
</dbReference>
<dbReference type="Gene3D" id="2.160.20.10">
    <property type="entry name" value="Single-stranded right-handed beta-helix, Pectin lyase-like"/>
    <property type="match status" value="2"/>
</dbReference>